<dbReference type="InterPro" id="IPR016088">
    <property type="entry name" value="Chalcone_isomerase_3-sand"/>
</dbReference>
<accession>A0A6M8HRQ0</accession>
<evidence type="ECO:0000259" key="1">
    <source>
        <dbReference type="Pfam" id="PF16036"/>
    </source>
</evidence>
<proteinExistence type="predicted"/>
<dbReference type="Gene3D" id="3.50.70.10">
    <property type="match status" value="1"/>
</dbReference>
<dbReference type="Proteomes" id="UP000500767">
    <property type="component" value="Chromosome"/>
</dbReference>
<dbReference type="EMBL" id="CP053708">
    <property type="protein sequence ID" value="QKE91179.1"/>
    <property type="molecule type" value="Genomic_DNA"/>
</dbReference>
<feature type="domain" description="Chalcone isomerase" evidence="1">
    <location>
        <begin position="30"/>
        <end position="195"/>
    </location>
</feature>
<dbReference type="AlphaFoldDB" id="A0A6M8HRQ0"/>
<evidence type="ECO:0000313" key="2">
    <source>
        <dbReference type="EMBL" id="QKE91179.1"/>
    </source>
</evidence>
<dbReference type="GO" id="GO:0016872">
    <property type="term" value="F:intramolecular lyase activity"/>
    <property type="evidence" value="ECO:0007669"/>
    <property type="project" value="InterPro"/>
</dbReference>
<keyword evidence="3" id="KW-1185">Reference proteome</keyword>
<sequence>MIRSPTPRLAAITVLGGLAMLCQGEPAAAATKAGVTMPDTMEVAGKTLLLNGIGVRSFTLLHIRGYIAALYLPQKTTSPAEALAEVGPKALFMQFVRGAPADKVHDLYVESSRNYCTKHTCTEADKAAFDKLLGTVQTVKPGDRTGFIVTDIGVQVLFNGKQLTTIDDPKFGYTILDSDLGTTSPSAELRDGLLGKSAS</sequence>
<evidence type="ECO:0000313" key="3">
    <source>
        <dbReference type="Proteomes" id="UP000500767"/>
    </source>
</evidence>
<dbReference type="SUPFAM" id="SSF54626">
    <property type="entry name" value="Chalcone isomerase"/>
    <property type="match status" value="1"/>
</dbReference>
<dbReference type="RefSeq" id="WP_171833297.1">
    <property type="nucleotide sequence ID" value="NZ_CP053708.1"/>
</dbReference>
<gene>
    <name evidence="2" type="ORF">HN018_15005</name>
</gene>
<dbReference type="InterPro" id="IPR016087">
    <property type="entry name" value="Chalcone_isomerase"/>
</dbReference>
<organism evidence="2 3">
    <name type="scientific">Lichenicola cladoniae</name>
    <dbReference type="NCBI Taxonomy" id="1484109"/>
    <lineage>
        <taxon>Bacteria</taxon>
        <taxon>Pseudomonadati</taxon>
        <taxon>Pseudomonadota</taxon>
        <taxon>Alphaproteobacteria</taxon>
        <taxon>Acetobacterales</taxon>
        <taxon>Acetobacteraceae</taxon>
        <taxon>Lichenicola</taxon>
    </lineage>
</organism>
<dbReference type="Pfam" id="PF16036">
    <property type="entry name" value="Chalcone_3"/>
    <property type="match status" value="1"/>
</dbReference>
<name>A0A6M8HRQ0_9PROT</name>
<reference evidence="2 3" key="1">
    <citation type="journal article" date="2014" name="World J. Microbiol. Biotechnol.">
        <title>Biodiversity and physiological characteristics of Antarctic and Arctic lichens-associated bacteria.</title>
        <authorList>
            <person name="Lee Y.M."/>
            <person name="Kim E.H."/>
            <person name="Lee H.K."/>
            <person name="Hong S.G."/>
        </authorList>
    </citation>
    <scope>NUCLEOTIDE SEQUENCE [LARGE SCALE GENOMIC DNA]</scope>
    <source>
        <strain evidence="2 3">PAMC 26569</strain>
    </source>
</reference>
<protein>
    <recommendedName>
        <fullName evidence="1">Chalcone isomerase domain-containing protein</fullName>
    </recommendedName>
</protein>
<dbReference type="KEGG" id="lck:HN018_15005"/>
<dbReference type="InterPro" id="IPR036298">
    <property type="entry name" value="Chalcone_isomerase_sf"/>
</dbReference>